<evidence type="ECO:0000313" key="7">
    <source>
        <dbReference type="Proteomes" id="UP000325529"/>
    </source>
</evidence>
<proteinExistence type="predicted"/>
<dbReference type="GO" id="GO:0012505">
    <property type="term" value="C:endomembrane system"/>
    <property type="evidence" value="ECO:0007669"/>
    <property type="project" value="UniProtKB-SubCell"/>
</dbReference>
<protein>
    <submittedName>
        <fullName evidence="6">Isoprenylcysteine carboxylmethyltransferase family protein</fullName>
    </submittedName>
</protein>
<dbReference type="Pfam" id="PF04191">
    <property type="entry name" value="PEMT"/>
    <property type="match status" value="1"/>
</dbReference>
<feature type="transmembrane region" description="Helical" evidence="5">
    <location>
        <begin position="39"/>
        <end position="59"/>
    </location>
</feature>
<dbReference type="Gene3D" id="1.20.120.1630">
    <property type="match status" value="1"/>
</dbReference>
<evidence type="ECO:0000256" key="3">
    <source>
        <dbReference type="ARBA" id="ARBA00022989"/>
    </source>
</evidence>
<keyword evidence="4 5" id="KW-0472">Membrane</keyword>
<accession>A0A5J6G731</accession>
<evidence type="ECO:0000256" key="5">
    <source>
        <dbReference type="SAM" id="Phobius"/>
    </source>
</evidence>
<evidence type="ECO:0000256" key="2">
    <source>
        <dbReference type="ARBA" id="ARBA00022692"/>
    </source>
</evidence>
<dbReference type="GO" id="GO:0032259">
    <property type="term" value="P:methylation"/>
    <property type="evidence" value="ECO:0007669"/>
    <property type="project" value="UniProtKB-KW"/>
</dbReference>
<reference evidence="6 7" key="1">
    <citation type="submission" date="2017-09" db="EMBL/GenBank/DDBJ databases">
        <authorList>
            <person name="Lee N."/>
            <person name="Cho B.-K."/>
        </authorList>
    </citation>
    <scope>NUCLEOTIDE SEQUENCE [LARGE SCALE GENOMIC DNA]</scope>
    <source>
        <strain evidence="6 7">ATCC 12853</strain>
    </source>
</reference>
<feature type="transmembrane region" description="Helical" evidence="5">
    <location>
        <begin position="115"/>
        <end position="133"/>
    </location>
</feature>
<dbReference type="OrthoDB" id="941586at2"/>
<keyword evidence="3 5" id="KW-1133">Transmembrane helix</keyword>
<dbReference type="EMBL" id="CP023699">
    <property type="protein sequence ID" value="QEU89785.1"/>
    <property type="molecule type" value="Genomic_DNA"/>
</dbReference>
<dbReference type="Proteomes" id="UP000325529">
    <property type="component" value="Chromosome"/>
</dbReference>
<dbReference type="PANTHER" id="PTHR12714:SF24">
    <property type="entry name" value="SLR1182 PROTEIN"/>
    <property type="match status" value="1"/>
</dbReference>
<dbReference type="PANTHER" id="PTHR12714">
    <property type="entry name" value="PROTEIN-S ISOPRENYLCYSTEINE O-METHYLTRANSFERASE"/>
    <property type="match status" value="1"/>
</dbReference>
<name>A0A5J6G731_STRKN</name>
<dbReference type="GO" id="GO:0008168">
    <property type="term" value="F:methyltransferase activity"/>
    <property type="evidence" value="ECO:0007669"/>
    <property type="project" value="UniProtKB-KW"/>
</dbReference>
<dbReference type="InterPro" id="IPR007318">
    <property type="entry name" value="Phopholipid_MeTrfase"/>
</dbReference>
<sequence length="173" mass="18543">MRQGVAAVGSVVFFVVAPGVVTGVVPWWLSDAWSAGGSWNWSVGALGWALLLGSAALLVHSFGRFVAQGLGTPAPVAPTERLVITGAYRYVRNPMYVAVVALILAQGLVLARPLLLGYGLVAWAVMATFVRAYEEPTLRRQFGAEYEVYQGVVRAWIPGLRAYEPAARPADGR</sequence>
<keyword evidence="2 5" id="KW-0812">Transmembrane</keyword>
<gene>
    <name evidence="6" type="ORF">CP970_01410</name>
</gene>
<dbReference type="KEGG" id="ska:CP970_01410"/>
<keyword evidence="7" id="KW-1185">Reference proteome</keyword>
<evidence type="ECO:0000256" key="4">
    <source>
        <dbReference type="ARBA" id="ARBA00023136"/>
    </source>
</evidence>
<feature type="transmembrane region" description="Helical" evidence="5">
    <location>
        <begin position="90"/>
        <end position="109"/>
    </location>
</feature>
<organism evidence="6 7">
    <name type="scientific">Streptomyces kanamyceticus</name>
    <dbReference type="NCBI Taxonomy" id="1967"/>
    <lineage>
        <taxon>Bacteria</taxon>
        <taxon>Bacillati</taxon>
        <taxon>Actinomycetota</taxon>
        <taxon>Actinomycetes</taxon>
        <taxon>Kitasatosporales</taxon>
        <taxon>Streptomycetaceae</taxon>
        <taxon>Streptomyces</taxon>
    </lineage>
</organism>
<comment type="subcellular location">
    <subcellularLocation>
        <location evidence="1">Endomembrane system</location>
        <topology evidence="1">Multi-pass membrane protein</topology>
    </subcellularLocation>
</comment>
<keyword evidence="6" id="KW-0808">Transferase</keyword>
<keyword evidence="6" id="KW-0489">Methyltransferase</keyword>
<dbReference type="RefSeq" id="WP_055548176.1">
    <property type="nucleotide sequence ID" value="NZ_CP023699.1"/>
</dbReference>
<dbReference type="AlphaFoldDB" id="A0A5J6G731"/>
<evidence type="ECO:0000256" key="1">
    <source>
        <dbReference type="ARBA" id="ARBA00004127"/>
    </source>
</evidence>
<evidence type="ECO:0000313" key="6">
    <source>
        <dbReference type="EMBL" id="QEU89785.1"/>
    </source>
</evidence>